<evidence type="ECO:0000256" key="9">
    <source>
        <dbReference type="ARBA" id="ARBA00022958"/>
    </source>
</evidence>
<evidence type="ECO:0000256" key="11">
    <source>
        <dbReference type="ARBA" id="ARBA00023235"/>
    </source>
</evidence>
<evidence type="ECO:0000256" key="13">
    <source>
        <dbReference type="ARBA" id="ARBA00023268"/>
    </source>
</evidence>
<dbReference type="Gene3D" id="3.40.50.10260">
    <property type="entry name" value="YjeF N-terminal domain"/>
    <property type="match status" value="1"/>
</dbReference>
<keyword evidence="13" id="KW-0511">Multifunctional enzyme</keyword>
<dbReference type="SUPFAM" id="SSF64153">
    <property type="entry name" value="YjeF N-terminal domain-like"/>
    <property type="match status" value="1"/>
</dbReference>
<evidence type="ECO:0000256" key="10">
    <source>
        <dbReference type="ARBA" id="ARBA00023027"/>
    </source>
</evidence>
<protein>
    <recommendedName>
        <fullName evidence="17">ADP-dependent (S)-NAD(P)H-hydrate dehydratase</fullName>
        <ecNumber evidence="17">4.2.1.136</ecNumber>
    </recommendedName>
    <alternativeName>
        <fullName evidence="17">ADP-dependent NAD(P)HX dehydratase</fullName>
    </alternativeName>
</protein>
<evidence type="ECO:0000313" key="21">
    <source>
        <dbReference type="EMBL" id="NIH55880.1"/>
    </source>
</evidence>
<evidence type="ECO:0000256" key="16">
    <source>
        <dbReference type="ARBA" id="ARBA00049209"/>
    </source>
</evidence>
<dbReference type="PROSITE" id="PS51383">
    <property type="entry name" value="YJEF_C_3"/>
    <property type="match status" value="1"/>
</dbReference>
<feature type="binding site" evidence="17">
    <location>
        <position position="408"/>
    </location>
    <ligand>
        <name>AMP</name>
        <dbReference type="ChEBI" id="CHEBI:456215"/>
    </ligand>
</feature>
<organism evidence="21 22">
    <name type="scientific">Brooklawnia cerclae</name>
    <dbReference type="NCBI Taxonomy" id="349934"/>
    <lineage>
        <taxon>Bacteria</taxon>
        <taxon>Bacillati</taxon>
        <taxon>Actinomycetota</taxon>
        <taxon>Actinomycetes</taxon>
        <taxon>Propionibacteriales</taxon>
        <taxon>Propionibacteriaceae</taxon>
        <taxon>Brooklawnia</taxon>
    </lineage>
</organism>
<keyword evidence="11 18" id="KW-0413">Isomerase</keyword>
<evidence type="ECO:0000256" key="17">
    <source>
        <dbReference type="HAMAP-Rule" id="MF_01965"/>
    </source>
</evidence>
<comment type="cofactor">
    <cofactor evidence="18">
        <name>K(+)</name>
        <dbReference type="ChEBI" id="CHEBI:29103"/>
    </cofactor>
    <text evidence="18">Binds 1 potassium ion per subunit.</text>
</comment>
<evidence type="ECO:0000256" key="4">
    <source>
        <dbReference type="ARBA" id="ARBA00009524"/>
    </source>
</evidence>
<comment type="catalytic activity">
    <reaction evidence="1 18">
        <text>(6R)-NADHX = (6S)-NADHX</text>
        <dbReference type="Rhea" id="RHEA:32215"/>
        <dbReference type="ChEBI" id="CHEBI:64074"/>
        <dbReference type="ChEBI" id="CHEBI:64075"/>
        <dbReference type="EC" id="5.1.99.6"/>
    </reaction>
</comment>
<dbReference type="NCBIfam" id="TIGR00197">
    <property type="entry name" value="yjeF_nterm"/>
    <property type="match status" value="1"/>
</dbReference>
<keyword evidence="12 17" id="KW-0456">Lyase</keyword>
<dbReference type="EMBL" id="JAAMOZ010000001">
    <property type="protein sequence ID" value="NIH55880.1"/>
    <property type="molecule type" value="Genomic_DNA"/>
</dbReference>
<dbReference type="Pfam" id="PF01256">
    <property type="entry name" value="Carb_kinase"/>
    <property type="match status" value="1"/>
</dbReference>
<dbReference type="Proteomes" id="UP000749311">
    <property type="component" value="Unassembled WGS sequence"/>
</dbReference>
<proteinExistence type="inferred from homology"/>
<dbReference type="PANTHER" id="PTHR12592">
    <property type="entry name" value="ATP-DEPENDENT (S)-NAD(P)H-HYDRATE DEHYDRATASE FAMILY MEMBER"/>
    <property type="match status" value="1"/>
</dbReference>
<dbReference type="PANTHER" id="PTHR12592:SF0">
    <property type="entry name" value="ATP-DEPENDENT (S)-NAD(P)H-HYDRATE DEHYDRATASE"/>
    <property type="match status" value="1"/>
</dbReference>
<feature type="binding site" evidence="17">
    <location>
        <position position="342"/>
    </location>
    <ligand>
        <name>(6S)-NADPHX</name>
        <dbReference type="ChEBI" id="CHEBI:64076"/>
    </ligand>
</feature>
<accession>A0ABX0SBW4</accession>
<sequence>MIGVHSAQVIREAEDRFFEENPGADLMQIAARAVSDRAREMAPTGVTLVVVGPGNNGGDGLFAARNLAAAGRPAVAWLVTGQAHPQAVIAARQVGVKFVDSSTAMHMLPDVMLVIDAVLGIGGRPGLFPVVERFATACDDLCIPVLSVDVPSGLSTDEVTPTATSFRAAHTVTFAAPKLCHVGEPAAERCGSVEVIDVGLSLPEPDVRRLDEVDIARWWPWPTAVDDKYSRGVLGIDTGSERYPGAAVLSTTGALNAGTGMIRFVGPERAANLILDAMPSVTIGPGRVEAWLMGCGWGKQDRDAHAARLQAALESGLPAVVDADALEHLPKTVPDGWLLTPHAGELAAMLGVHRRVVEVDPIRHARQAAARWNTAVLLKGATQYVVEPSGRVTIAVPGPAWTAQAGSGDVLAGICGMLLAAGLPAWQAGALGASVQAMAAAHKPGPFPPAVIARTLPEVLGGLWTTLRSRAFVLPVEQ</sequence>
<dbReference type="Pfam" id="PF03853">
    <property type="entry name" value="YjeF_N"/>
    <property type="match status" value="1"/>
</dbReference>
<dbReference type="EC" id="4.2.1.136" evidence="17"/>
<comment type="similarity">
    <text evidence="17">Belongs to the NnrD/CARKD family.</text>
</comment>
<keyword evidence="6 17" id="KW-0547">Nucleotide-binding</keyword>
<comment type="function">
    <text evidence="14 18">Bifunctional enzyme that catalyzes the epimerization of the S- and R-forms of NAD(P)HX and the dehydration of the S-form of NAD(P)HX at the expense of ADP, which is converted to AMP. This allows the repair of both epimers of NAD(P)HX, a damaged form of NAD(P)H that is a result of enzymatic or heat-dependent hydration.</text>
</comment>
<evidence type="ECO:0000259" key="19">
    <source>
        <dbReference type="PROSITE" id="PS51383"/>
    </source>
</evidence>
<dbReference type="HAMAP" id="MF_01965">
    <property type="entry name" value="NADHX_dehydratase"/>
    <property type="match status" value="1"/>
</dbReference>
<feature type="binding site" evidence="17">
    <location>
        <position position="409"/>
    </location>
    <ligand>
        <name>(6S)-NADPHX</name>
        <dbReference type="ChEBI" id="CHEBI:64076"/>
    </ligand>
</feature>
<evidence type="ECO:0000256" key="5">
    <source>
        <dbReference type="ARBA" id="ARBA00022723"/>
    </source>
</evidence>
<evidence type="ECO:0000256" key="18">
    <source>
        <dbReference type="PIRNR" id="PIRNR017184"/>
    </source>
</evidence>
<evidence type="ECO:0000256" key="12">
    <source>
        <dbReference type="ARBA" id="ARBA00023239"/>
    </source>
</evidence>
<keyword evidence="22" id="KW-1185">Reference proteome</keyword>
<evidence type="ECO:0000256" key="7">
    <source>
        <dbReference type="ARBA" id="ARBA00022840"/>
    </source>
</evidence>
<feature type="domain" description="YjeF N-terminal" evidence="20">
    <location>
        <begin position="6"/>
        <end position="206"/>
    </location>
</feature>
<evidence type="ECO:0000259" key="20">
    <source>
        <dbReference type="PROSITE" id="PS51385"/>
    </source>
</evidence>
<comment type="similarity">
    <text evidence="4 18">In the C-terminal section; belongs to the NnrD/CARKD family.</text>
</comment>
<reference evidence="21 22" key="1">
    <citation type="submission" date="2020-02" db="EMBL/GenBank/DDBJ databases">
        <title>Sequencing the genomes of 1000 actinobacteria strains.</title>
        <authorList>
            <person name="Klenk H.-P."/>
        </authorList>
    </citation>
    <scope>NUCLEOTIDE SEQUENCE [LARGE SCALE GENOMIC DNA]</scope>
    <source>
        <strain evidence="21 22">DSM 19609</strain>
    </source>
</reference>
<dbReference type="PROSITE" id="PS51385">
    <property type="entry name" value="YJEF_N"/>
    <property type="match status" value="1"/>
</dbReference>
<evidence type="ECO:0000256" key="8">
    <source>
        <dbReference type="ARBA" id="ARBA00022857"/>
    </source>
</evidence>
<evidence type="ECO:0000256" key="6">
    <source>
        <dbReference type="ARBA" id="ARBA00022741"/>
    </source>
</evidence>
<dbReference type="SUPFAM" id="SSF53613">
    <property type="entry name" value="Ribokinase-like"/>
    <property type="match status" value="1"/>
</dbReference>
<comment type="cofactor">
    <cofactor evidence="17">
        <name>Mg(2+)</name>
        <dbReference type="ChEBI" id="CHEBI:18420"/>
    </cofactor>
</comment>
<evidence type="ECO:0000256" key="15">
    <source>
        <dbReference type="ARBA" id="ARBA00048238"/>
    </source>
</evidence>
<keyword evidence="8 17" id="KW-0521">NADP</keyword>
<dbReference type="InterPro" id="IPR036652">
    <property type="entry name" value="YjeF_N_dom_sf"/>
</dbReference>
<keyword evidence="5 18" id="KW-0479">Metal-binding</keyword>
<comment type="caution">
    <text evidence="17">Lacks conserved residue(s) required for the propagation of feature annotation.</text>
</comment>
<evidence type="ECO:0000256" key="14">
    <source>
        <dbReference type="ARBA" id="ARBA00025153"/>
    </source>
</evidence>
<evidence type="ECO:0000313" key="22">
    <source>
        <dbReference type="Proteomes" id="UP000749311"/>
    </source>
</evidence>
<dbReference type="CDD" id="cd01171">
    <property type="entry name" value="YXKO-related"/>
    <property type="match status" value="1"/>
</dbReference>
<comment type="catalytic activity">
    <reaction evidence="15 17 18">
        <text>(6S)-NADHX + ADP = AMP + phosphate + NADH + H(+)</text>
        <dbReference type="Rhea" id="RHEA:32223"/>
        <dbReference type="ChEBI" id="CHEBI:15378"/>
        <dbReference type="ChEBI" id="CHEBI:43474"/>
        <dbReference type="ChEBI" id="CHEBI:57945"/>
        <dbReference type="ChEBI" id="CHEBI:64074"/>
        <dbReference type="ChEBI" id="CHEBI:456215"/>
        <dbReference type="ChEBI" id="CHEBI:456216"/>
        <dbReference type="EC" id="4.2.1.136"/>
    </reaction>
</comment>
<comment type="catalytic activity">
    <reaction evidence="2 18">
        <text>(6R)-NADPHX = (6S)-NADPHX</text>
        <dbReference type="Rhea" id="RHEA:32227"/>
        <dbReference type="ChEBI" id="CHEBI:64076"/>
        <dbReference type="ChEBI" id="CHEBI:64077"/>
        <dbReference type="EC" id="5.1.99.6"/>
    </reaction>
</comment>
<evidence type="ECO:0000256" key="1">
    <source>
        <dbReference type="ARBA" id="ARBA00000013"/>
    </source>
</evidence>
<name>A0ABX0SBW4_9ACTN</name>
<comment type="catalytic activity">
    <reaction evidence="16 17 18">
        <text>(6S)-NADPHX + ADP = AMP + phosphate + NADPH + H(+)</text>
        <dbReference type="Rhea" id="RHEA:32235"/>
        <dbReference type="ChEBI" id="CHEBI:15378"/>
        <dbReference type="ChEBI" id="CHEBI:43474"/>
        <dbReference type="ChEBI" id="CHEBI:57783"/>
        <dbReference type="ChEBI" id="CHEBI:64076"/>
        <dbReference type="ChEBI" id="CHEBI:456215"/>
        <dbReference type="ChEBI" id="CHEBI:456216"/>
        <dbReference type="EC" id="4.2.1.136"/>
    </reaction>
</comment>
<dbReference type="RefSeq" id="WP_167164580.1">
    <property type="nucleotide sequence ID" value="NZ_BAAAOO010000002.1"/>
</dbReference>
<comment type="similarity">
    <text evidence="3 18">In the N-terminal section; belongs to the NnrE/AIBP family.</text>
</comment>
<keyword evidence="10 17" id="KW-0520">NAD</keyword>
<keyword evidence="9 18" id="KW-0630">Potassium</keyword>
<feature type="domain" description="YjeF C-terminal" evidence="19">
    <location>
        <begin position="211"/>
        <end position="463"/>
    </location>
</feature>
<gene>
    <name evidence="17" type="primary">nnrD</name>
    <name evidence="21" type="ORF">FB473_000525</name>
</gene>
<dbReference type="InterPro" id="IPR030677">
    <property type="entry name" value="Nnr"/>
</dbReference>
<feature type="binding site" evidence="17">
    <location>
        <position position="296"/>
    </location>
    <ligand>
        <name>(6S)-NADPHX</name>
        <dbReference type="ChEBI" id="CHEBI:64076"/>
    </ligand>
</feature>
<evidence type="ECO:0000256" key="3">
    <source>
        <dbReference type="ARBA" id="ARBA00006001"/>
    </source>
</evidence>
<comment type="subunit">
    <text evidence="17">Homotetramer.</text>
</comment>
<keyword evidence="7 17" id="KW-0067">ATP-binding</keyword>
<dbReference type="InterPro" id="IPR004443">
    <property type="entry name" value="YjeF_N_dom"/>
</dbReference>
<feature type="binding site" evidence="17">
    <location>
        <position position="246"/>
    </location>
    <ligand>
        <name>(6S)-NADPHX</name>
        <dbReference type="ChEBI" id="CHEBI:64076"/>
    </ligand>
</feature>
<dbReference type="PIRSF" id="PIRSF017184">
    <property type="entry name" value="Nnr"/>
    <property type="match status" value="1"/>
</dbReference>
<dbReference type="InterPro" id="IPR000631">
    <property type="entry name" value="CARKD"/>
</dbReference>
<comment type="function">
    <text evidence="17">Catalyzes the dehydration of the S-form of NAD(P)HX at the expense of ADP, which is converted to AMP. Together with NAD(P)HX epimerase, which catalyzes the epimerization of the S- and R-forms, the enzyme allows the repair of both epimers of NAD(P)HX, a damaged form of NAD(P)H that is a result of enzymatic or heat-dependent hydration.</text>
</comment>
<dbReference type="Gene3D" id="3.40.1190.20">
    <property type="match status" value="1"/>
</dbReference>
<comment type="caution">
    <text evidence="21">The sequence shown here is derived from an EMBL/GenBank/DDBJ whole genome shotgun (WGS) entry which is preliminary data.</text>
</comment>
<dbReference type="InterPro" id="IPR029056">
    <property type="entry name" value="Ribokinase-like"/>
</dbReference>
<evidence type="ECO:0000256" key="2">
    <source>
        <dbReference type="ARBA" id="ARBA00000909"/>
    </source>
</evidence>